<evidence type="ECO:0000313" key="3">
    <source>
        <dbReference type="Proteomes" id="UP000664369"/>
    </source>
</evidence>
<proteinExistence type="predicted"/>
<dbReference type="Proteomes" id="UP000664369">
    <property type="component" value="Unassembled WGS sequence"/>
</dbReference>
<reference evidence="2 3" key="1">
    <citation type="submission" date="2021-03" db="EMBL/GenBank/DDBJ databases">
        <authorList>
            <person name="Kim M.K."/>
        </authorList>
    </citation>
    <scope>NUCLEOTIDE SEQUENCE [LARGE SCALE GENOMIC DNA]</scope>
    <source>
        <strain evidence="2 3">BT442</strain>
    </source>
</reference>
<name>A0ABS3QM77_9BACT</name>
<evidence type="ECO:0000313" key="2">
    <source>
        <dbReference type="EMBL" id="MBO2012317.1"/>
    </source>
</evidence>
<dbReference type="EMBL" id="JAGETZ010000016">
    <property type="protein sequence ID" value="MBO2012317.1"/>
    <property type="molecule type" value="Genomic_DNA"/>
</dbReference>
<organism evidence="2 3">
    <name type="scientific">Hymenobacter negativus</name>
    <dbReference type="NCBI Taxonomy" id="2795026"/>
    <lineage>
        <taxon>Bacteria</taxon>
        <taxon>Pseudomonadati</taxon>
        <taxon>Bacteroidota</taxon>
        <taxon>Cytophagia</taxon>
        <taxon>Cytophagales</taxon>
        <taxon>Hymenobacteraceae</taxon>
        <taxon>Hymenobacter</taxon>
    </lineage>
</organism>
<accession>A0ABS3QM77</accession>
<feature type="domain" description="Gliding motility-associated protein GldM first immunoglobulin-like" evidence="1">
    <location>
        <begin position="201"/>
        <end position="295"/>
    </location>
</feature>
<dbReference type="RefSeq" id="WP_208178082.1">
    <property type="nucleotide sequence ID" value="NZ_JAGETZ010000016.1"/>
</dbReference>
<keyword evidence="3" id="KW-1185">Reference proteome</keyword>
<gene>
    <name evidence="2" type="ORF">J4E00_24845</name>
</gene>
<sequence length="298" mass="32555">MQHLTLRIATRCAILLIGCLEACQPAASDADEVHLEQINATLQALNQSQARASNKQLDRMAEAFEHNGAADSDVLQKALALRARTNTEVVYLHRLRQRPGPVSSAAADTLRQRLRDYSQYVRGHVPDIGAAIGLDVKDDLDIQAVAGRRLNDHSFGQFYFEENTPTGSSAMLGLHEQQVLRVEHEALTKLAERMGPVGLFFDKIAPAAVAEAEEVRAGEPYRARLFLAAASPNVQHLRLSANGASFTVNPVTGNGQVDFRVPVDAVPGAASWQGTIQGTYRGRKVSFPLRVPYQIEAR</sequence>
<comment type="caution">
    <text evidence="2">The sequence shown here is derived from an EMBL/GenBank/DDBJ whole genome shotgun (WGS) entry which is preliminary data.</text>
</comment>
<dbReference type="Pfam" id="PF21601">
    <property type="entry name" value="GldM_2nd"/>
    <property type="match status" value="1"/>
</dbReference>
<protein>
    <recommendedName>
        <fullName evidence="1">Gliding motility-associated protein GldM first immunoglobulin-like domain-containing protein</fullName>
    </recommendedName>
</protein>
<evidence type="ECO:0000259" key="1">
    <source>
        <dbReference type="Pfam" id="PF21601"/>
    </source>
</evidence>
<dbReference type="InterPro" id="IPR048405">
    <property type="entry name" value="GldM_Ig-like-1"/>
</dbReference>